<dbReference type="Gene3D" id="3.40.1350.10">
    <property type="match status" value="1"/>
</dbReference>
<comment type="caution">
    <text evidence="5">The sequence shown here is derived from an EMBL/GenBank/DDBJ whole genome shotgun (WGS) entry which is preliminary data.</text>
</comment>
<evidence type="ECO:0000256" key="2">
    <source>
        <dbReference type="ARBA" id="ARBA00022722"/>
    </source>
</evidence>
<keyword evidence="3" id="KW-0378">Hydrolase</keyword>
<protein>
    <recommendedName>
        <fullName evidence="4">VRR-NUC domain-containing protein</fullName>
    </recommendedName>
</protein>
<sequence length="104" mass="11603">MTPEGNLVAYLCKRAKAEGFRVRKLSYEGRHGAPDRLILAPGAAVFVEVKAPGQRPRPEQTRELAIFNDSGLHACWVASKEDIDSVLTELSLRSWHALEEDPYV</sequence>
<evidence type="ECO:0000313" key="6">
    <source>
        <dbReference type="Proteomes" id="UP000005835"/>
    </source>
</evidence>
<name>K1JLQ4_9BURK</name>
<dbReference type="EMBL" id="ADMG01000031">
    <property type="protein sequence ID" value="EKB31146.1"/>
    <property type="molecule type" value="Genomic_DNA"/>
</dbReference>
<feature type="domain" description="VRR-NUC" evidence="4">
    <location>
        <begin position="1"/>
        <end position="81"/>
    </location>
</feature>
<dbReference type="Proteomes" id="UP000005835">
    <property type="component" value="Unassembled WGS sequence"/>
</dbReference>
<organism evidence="5 6">
    <name type="scientific">Sutterella wadsworthensis 2_1_59BFAA</name>
    <dbReference type="NCBI Taxonomy" id="742823"/>
    <lineage>
        <taxon>Bacteria</taxon>
        <taxon>Pseudomonadati</taxon>
        <taxon>Pseudomonadota</taxon>
        <taxon>Betaproteobacteria</taxon>
        <taxon>Burkholderiales</taxon>
        <taxon>Sutterellaceae</taxon>
        <taxon>Sutterella</taxon>
    </lineage>
</organism>
<dbReference type="GO" id="GO:0003676">
    <property type="term" value="F:nucleic acid binding"/>
    <property type="evidence" value="ECO:0007669"/>
    <property type="project" value="InterPro"/>
</dbReference>
<dbReference type="GO" id="GO:0004518">
    <property type="term" value="F:nuclease activity"/>
    <property type="evidence" value="ECO:0007669"/>
    <property type="project" value="UniProtKB-KW"/>
</dbReference>
<accession>K1JLQ4</accession>
<evidence type="ECO:0000259" key="4">
    <source>
        <dbReference type="SMART" id="SM00990"/>
    </source>
</evidence>
<dbReference type="GO" id="GO:0016788">
    <property type="term" value="F:hydrolase activity, acting on ester bonds"/>
    <property type="evidence" value="ECO:0007669"/>
    <property type="project" value="InterPro"/>
</dbReference>
<dbReference type="InterPro" id="IPR011856">
    <property type="entry name" value="tRNA_endonuc-like_dom_sf"/>
</dbReference>
<dbReference type="RefSeq" id="WP_005435199.1">
    <property type="nucleotide sequence ID" value="NZ_JH815516.1"/>
</dbReference>
<dbReference type="InterPro" id="IPR014883">
    <property type="entry name" value="VRR_NUC"/>
</dbReference>
<gene>
    <name evidence="5" type="ORF">HMPREF9465_01251</name>
</gene>
<reference evidence="5 6" key="1">
    <citation type="submission" date="2012-05" db="EMBL/GenBank/DDBJ databases">
        <title>The Genome Sequence of Sutterella wadsworthensis 2_1_59BFAA.</title>
        <authorList>
            <consortium name="The Broad Institute Genome Sequencing Platform"/>
            <person name="Earl A."/>
            <person name="Ward D."/>
            <person name="Feldgarden M."/>
            <person name="Gevers D."/>
            <person name="Daigneault M."/>
            <person name="Strauss J."/>
            <person name="Allen-Vercoe E."/>
            <person name="Walker B."/>
            <person name="Young S.K."/>
            <person name="Zeng Q."/>
            <person name="Gargeya S."/>
            <person name="Fitzgerald M."/>
            <person name="Haas B."/>
            <person name="Abouelleil A."/>
            <person name="Alvarado L."/>
            <person name="Arachchi H.M."/>
            <person name="Berlin A.M."/>
            <person name="Chapman S.B."/>
            <person name="Goldberg J."/>
            <person name="Griggs A."/>
            <person name="Gujja S."/>
            <person name="Hansen M."/>
            <person name="Howarth C."/>
            <person name="Imamovic A."/>
            <person name="Larimer J."/>
            <person name="McCowen C."/>
            <person name="Montmayeur A."/>
            <person name="Murphy C."/>
            <person name="Neiman D."/>
            <person name="Pearson M."/>
            <person name="Priest M."/>
            <person name="Roberts A."/>
            <person name="Saif S."/>
            <person name="Shea T."/>
            <person name="Sisk P."/>
            <person name="Sykes S."/>
            <person name="Wortman J."/>
            <person name="Nusbaum C."/>
            <person name="Birren B."/>
        </authorList>
    </citation>
    <scope>NUCLEOTIDE SEQUENCE [LARGE SCALE GENOMIC DNA]</scope>
    <source>
        <strain evidence="5 6">2_1_59BFAA</strain>
    </source>
</reference>
<dbReference type="HOGENOM" id="CLU_161041_0_0_4"/>
<evidence type="ECO:0000256" key="1">
    <source>
        <dbReference type="ARBA" id="ARBA00001946"/>
    </source>
</evidence>
<proteinExistence type="predicted"/>
<evidence type="ECO:0000313" key="5">
    <source>
        <dbReference type="EMBL" id="EKB31146.1"/>
    </source>
</evidence>
<comment type="cofactor">
    <cofactor evidence="1">
        <name>Mg(2+)</name>
        <dbReference type="ChEBI" id="CHEBI:18420"/>
    </cofactor>
</comment>
<evidence type="ECO:0000256" key="3">
    <source>
        <dbReference type="ARBA" id="ARBA00022801"/>
    </source>
</evidence>
<dbReference type="AlphaFoldDB" id="K1JLQ4"/>
<dbReference type="OrthoDB" id="6706702at2"/>
<dbReference type="SMART" id="SM00990">
    <property type="entry name" value="VRR_NUC"/>
    <property type="match status" value="1"/>
</dbReference>
<dbReference type="STRING" id="742823.HMPREF9465_01251"/>
<keyword evidence="6" id="KW-1185">Reference proteome</keyword>
<keyword evidence="2" id="KW-0540">Nuclease</keyword>